<feature type="region of interest" description="Disordered" evidence="1">
    <location>
        <begin position="449"/>
        <end position="472"/>
    </location>
</feature>
<dbReference type="WBParaSite" id="Csp11.Scaffold629.g9341.t1">
    <property type="protein sequence ID" value="Csp11.Scaffold629.g9341.t1"/>
    <property type="gene ID" value="Csp11.Scaffold629.g9341"/>
</dbReference>
<reference evidence="3" key="1">
    <citation type="submission" date="2016-11" db="UniProtKB">
        <authorList>
            <consortium name="WormBaseParasite"/>
        </authorList>
    </citation>
    <scope>IDENTIFICATION</scope>
</reference>
<evidence type="ECO:0000256" key="1">
    <source>
        <dbReference type="SAM" id="MobiDB-lite"/>
    </source>
</evidence>
<evidence type="ECO:0000313" key="3">
    <source>
        <dbReference type="WBParaSite" id="Csp11.Scaffold629.g9341.t1"/>
    </source>
</evidence>
<evidence type="ECO:0000313" key="2">
    <source>
        <dbReference type="Proteomes" id="UP000095282"/>
    </source>
</evidence>
<dbReference type="Proteomes" id="UP000095282">
    <property type="component" value="Unplaced"/>
</dbReference>
<name>A0A1I7UHD2_9PELO</name>
<protein>
    <submittedName>
        <fullName evidence="3">MT domain-containing protein</fullName>
    </submittedName>
</protein>
<sequence>MANQLSEMKIDTLNQLSIDTGELARVADEAEREDGEPFSYGSKDYGLYLLGTDRLCRNVKEVIGKMIDGKSKEGEWKTLKDAMRNGIPGLRRMEKTIAQEAADVRICFIDQHLSRSMEEMIRTVCEKAPDMARELSNMKIEISNQILNKRDEVTKAVDKALREGKSIYEALCIYSNETTILLKTLMDAGSEMLAESEKKKEESFMIPIRARFQYATVRTLISLEAAFRGELDKPFYLPKDMSANRCTIYKDIRSRVGKYQGMMIVEDLKTWENVEKLLKDDPKANVEPLLFEYQQFLFELMEKAKKEGLEWKKKFDEAAVKKEPEIKEKVTVEKKKEAEKEEETLVKKEEVSSKDELKVKKEKVTEEKVSVKQMDELKNMLTVMKEEIVQEFNKKFESAEERHRKEIKKLADSEEEVKRLNGVVDSLNKRQKETENELEGVKKELKEAKEELEKMQEDSGDSSFDQLDDSDN</sequence>
<dbReference type="AlphaFoldDB" id="A0A1I7UHD2"/>
<organism evidence="2 3">
    <name type="scientific">Caenorhabditis tropicalis</name>
    <dbReference type="NCBI Taxonomy" id="1561998"/>
    <lineage>
        <taxon>Eukaryota</taxon>
        <taxon>Metazoa</taxon>
        <taxon>Ecdysozoa</taxon>
        <taxon>Nematoda</taxon>
        <taxon>Chromadorea</taxon>
        <taxon>Rhabditida</taxon>
        <taxon>Rhabditina</taxon>
        <taxon>Rhabditomorpha</taxon>
        <taxon>Rhabditoidea</taxon>
        <taxon>Rhabditidae</taxon>
        <taxon>Peloderinae</taxon>
        <taxon>Caenorhabditis</taxon>
    </lineage>
</organism>
<keyword evidence="2" id="KW-1185">Reference proteome</keyword>
<accession>A0A1I7UHD2</accession>
<proteinExistence type="predicted"/>